<proteinExistence type="predicted"/>
<dbReference type="AlphaFoldDB" id="A0A0L0HBM1"/>
<dbReference type="VEuPathDB" id="FungiDB:SPPG_09342"/>
<evidence type="ECO:0000313" key="1">
    <source>
        <dbReference type="EMBL" id="KNC98341.1"/>
    </source>
</evidence>
<dbReference type="EMBL" id="KQ257460">
    <property type="protein sequence ID" value="KNC98341.1"/>
    <property type="molecule type" value="Genomic_DNA"/>
</dbReference>
<evidence type="ECO:0000313" key="2">
    <source>
        <dbReference type="Proteomes" id="UP000053201"/>
    </source>
</evidence>
<gene>
    <name evidence="1" type="ORF">SPPG_09342</name>
</gene>
<sequence length="132" mass="14441">MVQCISRMVPSLVWMYGRSNDEIAGSTQAPGWMPAGAIVVYDNGSTVIAGSAAVCLECRVENLNQLRLDRRARISSIGKRAQGAHRTFVNPNYLGQHSNRLNTLWALSSTHICQIDCYRIAATTLSCALSIQ</sequence>
<name>A0A0L0HBM1_SPIPD</name>
<dbReference type="RefSeq" id="XP_016606381.1">
    <property type="nucleotide sequence ID" value="XM_016757501.1"/>
</dbReference>
<keyword evidence="2" id="KW-1185">Reference proteome</keyword>
<dbReference type="Proteomes" id="UP000053201">
    <property type="component" value="Unassembled WGS sequence"/>
</dbReference>
<dbReference type="InParanoid" id="A0A0L0HBM1"/>
<reference evidence="1 2" key="1">
    <citation type="submission" date="2009-08" db="EMBL/GenBank/DDBJ databases">
        <title>The Genome Sequence of Spizellomyces punctatus strain DAOM BR117.</title>
        <authorList>
            <consortium name="The Broad Institute Genome Sequencing Platform"/>
            <person name="Russ C."/>
            <person name="Cuomo C."/>
            <person name="Shea T."/>
            <person name="Young S.K."/>
            <person name="Zeng Q."/>
            <person name="Koehrsen M."/>
            <person name="Haas B."/>
            <person name="Borodovsky M."/>
            <person name="Guigo R."/>
            <person name="Alvarado L."/>
            <person name="Berlin A."/>
            <person name="Bochicchio J."/>
            <person name="Borenstein D."/>
            <person name="Chapman S."/>
            <person name="Chen Z."/>
            <person name="Engels R."/>
            <person name="Freedman E."/>
            <person name="Gellesch M."/>
            <person name="Goldberg J."/>
            <person name="Griggs A."/>
            <person name="Gujja S."/>
            <person name="Heiman D."/>
            <person name="Hepburn T."/>
            <person name="Howarth C."/>
            <person name="Jen D."/>
            <person name="Larson L."/>
            <person name="Lewis B."/>
            <person name="Mehta T."/>
            <person name="Park D."/>
            <person name="Pearson M."/>
            <person name="Roberts A."/>
            <person name="Saif S."/>
            <person name="Shenoy N."/>
            <person name="Sisk P."/>
            <person name="Stolte C."/>
            <person name="Sykes S."/>
            <person name="Thomson T."/>
            <person name="Walk T."/>
            <person name="White J."/>
            <person name="Yandava C."/>
            <person name="Burger G."/>
            <person name="Gray M.W."/>
            <person name="Holland P.W.H."/>
            <person name="King N."/>
            <person name="Lang F.B.F."/>
            <person name="Roger A.J."/>
            <person name="Ruiz-Trillo I."/>
            <person name="Lander E."/>
            <person name="Nusbaum C."/>
        </authorList>
    </citation>
    <scope>NUCLEOTIDE SEQUENCE [LARGE SCALE GENOMIC DNA]</scope>
    <source>
        <strain evidence="1 2">DAOM BR117</strain>
    </source>
</reference>
<protein>
    <submittedName>
        <fullName evidence="1">Uncharacterized protein</fullName>
    </submittedName>
</protein>
<accession>A0A0L0HBM1</accession>
<organism evidence="1 2">
    <name type="scientific">Spizellomyces punctatus (strain DAOM BR117)</name>
    <dbReference type="NCBI Taxonomy" id="645134"/>
    <lineage>
        <taxon>Eukaryota</taxon>
        <taxon>Fungi</taxon>
        <taxon>Fungi incertae sedis</taxon>
        <taxon>Chytridiomycota</taxon>
        <taxon>Chytridiomycota incertae sedis</taxon>
        <taxon>Chytridiomycetes</taxon>
        <taxon>Spizellomycetales</taxon>
        <taxon>Spizellomycetaceae</taxon>
        <taxon>Spizellomyces</taxon>
    </lineage>
</organism>
<dbReference type="GeneID" id="27692467"/>